<dbReference type="Pfam" id="PF12706">
    <property type="entry name" value="Lactamase_B_2"/>
    <property type="match status" value="1"/>
</dbReference>
<organism evidence="2 3">
    <name type="scientific">Hydrogenoanaerobacterium saccharovorans</name>
    <dbReference type="NCBI Taxonomy" id="474960"/>
    <lineage>
        <taxon>Bacteria</taxon>
        <taxon>Bacillati</taxon>
        <taxon>Bacillota</taxon>
        <taxon>Clostridia</taxon>
        <taxon>Eubacteriales</taxon>
        <taxon>Oscillospiraceae</taxon>
        <taxon>Hydrogenoanaerobacterium</taxon>
    </lineage>
</organism>
<dbReference type="PANTHER" id="PTHR46018:SF4">
    <property type="entry name" value="METALLO-HYDROLASE YHFI-RELATED"/>
    <property type="match status" value="1"/>
</dbReference>
<dbReference type="Gene3D" id="3.60.15.10">
    <property type="entry name" value="Ribonuclease Z/Hydroxyacylglutathione hydrolase-like"/>
    <property type="match status" value="1"/>
</dbReference>
<dbReference type="Proteomes" id="UP000199158">
    <property type="component" value="Unassembled WGS sequence"/>
</dbReference>
<proteinExistence type="predicted"/>
<dbReference type="SUPFAM" id="SSF56281">
    <property type="entry name" value="Metallo-hydrolase/oxidoreductase"/>
    <property type="match status" value="1"/>
</dbReference>
<feature type="domain" description="Metallo-beta-lactamase" evidence="1">
    <location>
        <begin position="30"/>
        <end position="213"/>
    </location>
</feature>
<dbReference type="RefSeq" id="WP_092750887.1">
    <property type="nucleotide sequence ID" value="NZ_FOCG01000001.1"/>
</dbReference>
<dbReference type="InterPro" id="IPR036866">
    <property type="entry name" value="RibonucZ/Hydroxyglut_hydro"/>
</dbReference>
<reference evidence="2 3" key="1">
    <citation type="submission" date="2016-10" db="EMBL/GenBank/DDBJ databases">
        <authorList>
            <person name="de Groot N.N."/>
        </authorList>
    </citation>
    <scope>NUCLEOTIDE SEQUENCE [LARGE SCALE GENOMIC DNA]</scope>
    <source>
        <strain evidence="2 3">CGMCC 1.5070</strain>
    </source>
</reference>
<accession>A0A1H7YVJ5</accession>
<evidence type="ECO:0000313" key="2">
    <source>
        <dbReference type="EMBL" id="SEM49874.1"/>
    </source>
</evidence>
<dbReference type="InterPro" id="IPR001279">
    <property type="entry name" value="Metallo-B-lactamas"/>
</dbReference>
<evidence type="ECO:0000259" key="1">
    <source>
        <dbReference type="Pfam" id="PF12706"/>
    </source>
</evidence>
<dbReference type="PANTHER" id="PTHR46018">
    <property type="entry name" value="ZINC PHOSPHODIESTERASE ELAC PROTEIN 1"/>
    <property type="match status" value="1"/>
</dbReference>
<gene>
    <name evidence="2" type="ORF">SAMN05216180_0263</name>
</gene>
<evidence type="ECO:0000313" key="3">
    <source>
        <dbReference type="Proteomes" id="UP000199158"/>
    </source>
</evidence>
<dbReference type="AlphaFoldDB" id="A0A1H7YVJ5"/>
<dbReference type="EMBL" id="FOCG01000001">
    <property type="protein sequence ID" value="SEM49874.1"/>
    <property type="molecule type" value="Genomic_DNA"/>
</dbReference>
<dbReference type="STRING" id="474960.SAMN05216180_0263"/>
<sequence length="244" mass="27093">MELVVLGNNGTCPIKDGACSSFLLLTGTQKILLDAGNGSAAKLQHVCNLKDLDVIIISHLHFDHMADLFCIKYALETRKSLGEEIQPIELIMPAAPQWMLDEIATNHVFHITSIYDGMVLDKAGVQYKFSEVKHFGNSFAVKVENAGKSLVYSGDSAQCTALEMLSCNADVLLCESTIFEDIDDTRTDHHMTVTQAANIAKNAQVKRLLLTHFFTPQKADQYEKKAKQIFQNAESTEILKKFII</sequence>
<keyword evidence="3" id="KW-1185">Reference proteome</keyword>
<name>A0A1H7YVJ5_9FIRM</name>
<dbReference type="OrthoDB" id="9800940at2"/>
<dbReference type="CDD" id="cd07716">
    <property type="entry name" value="RNaseZ_short-form-like_MBL-fold"/>
    <property type="match status" value="1"/>
</dbReference>
<protein>
    <submittedName>
        <fullName evidence="2">Ribonuclease BN, tRNA processing enzyme</fullName>
    </submittedName>
</protein>
<dbReference type="GO" id="GO:0042781">
    <property type="term" value="F:3'-tRNA processing endoribonuclease activity"/>
    <property type="evidence" value="ECO:0007669"/>
    <property type="project" value="TreeGrafter"/>
</dbReference>